<comment type="subcellular location">
    <subcellularLocation>
        <location evidence="1">Membrane</location>
        <topology evidence="1">Multi-pass membrane protein</topology>
    </subcellularLocation>
</comment>
<feature type="transmembrane region" description="Helical" evidence="8">
    <location>
        <begin position="102"/>
        <end position="124"/>
    </location>
</feature>
<name>A0AAV5A9W2_9AGAM</name>
<evidence type="ECO:0000256" key="5">
    <source>
        <dbReference type="ARBA" id="ARBA00022989"/>
    </source>
</evidence>
<evidence type="ECO:0000256" key="1">
    <source>
        <dbReference type="ARBA" id="ARBA00004141"/>
    </source>
</evidence>
<keyword evidence="10" id="KW-1185">Reference proteome</keyword>
<dbReference type="InterPro" id="IPR052221">
    <property type="entry name" value="SLC35F_Transporter"/>
</dbReference>
<keyword evidence="4 8" id="KW-0812">Transmembrane</keyword>
<evidence type="ECO:0000256" key="3">
    <source>
        <dbReference type="ARBA" id="ARBA00022448"/>
    </source>
</evidence>
<dbReference type="EMBL" id="BPWL01000006">
    <property type="protein sequence ID" value="GJJ11130.1"/>
    <property type="molecule type" value="Genomic_DNA"/>
</dbReference>
<feature type="region of interest" description="Disordered" evidence="7">
    <location>
        <begin position="178"/>
        <end position="199"/>
    </location>
</feature>
<protein>
    <submittedName>
        <fullName evidence="9">Uncharacterized protein</fullName>
    </submittedName>
</protein>
<keyword evidence="3" id="KW-0813">Transport</keyword>
<organism evidence="9 10">
    <name type="scientific">Clathrus columnatus</name>
    <dbReference type="NCBI Taxonomy" id="1419009"/>
    <lineage>
        <taxon>Eukaryota</taxon>
        <taxon>Fungi</taxon>
        <taxon>Dikarya</taxon>
        <taxon>Basidiomycota</taxon>
        <taxon>Agaricomycotina</taxon>
        <taxon>Agaricomycetes</taxon>
        <taxon>Phallomycetidae</taxon>
        <taxon>Phallales</taxon>
        <taxon>Clathraceae</taxon>
        <taxon>Clathrus</taxon>
    </lineage>
</organism>
<evidence type="ECO:0000256" key="4">
    <source>
        <dbReference type="ARBA" id="ARBA00022692"/>
    </source>
</evidence>
<evidence type="ECO:0000313" key="9">
    <source>
        <dbReference type="EMBL" id="GJJ11130.1"/>
    </source>
</evidence>
<keyword evidence="6 8" id="KW-0472">Membrane</keyword>
<reference evidence="9" key="1">
    <citation type="submission" date="2021-10" db="EMBL/GenBank/DDBJ databases">
        <title>De novo Genome Assembly of Clathrus columnatus (Basidiomycota, Fungi) Using Illumina and Nanopore Sequence Data.</title>
        <authorList>
            <person name="Ogiso-Tanaka E."/>
            <person name="Itagaki H."/>
            <person name="Hosoya T."/>
            <person name="Hosaka K."/>
        </authorList>
    </citation>
    <scope>NUCLEOTIDE SEQUENCE</scope>
    <source>
        <strain evidence="9">MO-923</strain>
    </source>
</reference>
<dbReference type="InterPro" id="IPR009262">
    <property type="entry name" value="SLC35_F1/F2/F6"/>
</dbReference>
<sequence>MISGGVCLASYSELKFDMRGFIIQVLAVLRRLENEIAVCIGGLGMLVASDKLTQKDYPAVDLVKDDIFMLIGTTLYGSTNATEEFFVCRPPLYEFIFTHLRIVGLLFAYTATMFILYTVAPWIYRLAPSAYLQHQLIDERLLWSNPWLVLIPESQGKLDPQAPEYVRRRQQAAAAMVEEASIESPTKSNEDIKEPILVT</sequence>
<accession>A0AAV5A9W2</accession>
<dbReference type="Proteomes" id="UP001050691">
    <property type="component" value="Unassembled WGS sequence"/>
</dbReference>
<evidence type="ECO:0000313" key="10">
    <source>
        <dbReference type="Proteomes" id="UP001050691"/>
    </source>
</evidence>
<dbReference type="PANTHER" id="PTHR14233:SF4">
    <property type="entry name" value="SOLUTE CARRIER FAMILY 35 MEMBER F2"/>
    <property type="match status" value="1"/>
</dbReference>
<evidence type="ECO:0000256" key="6">
    <source>
        <dbReference type="ARBA" id="ARBA00023136"/>
    </source>
</evidence>
<gene>
    <name evidence="9" type="ORF">Clacol_005361</name>
</gene>
<evidence type="ECO:0000256" key="2">
    <source>
        <dbReference type="ARBA" id="ARBA00007863"/>
    </source>
</evidence>
<evidence type="ECO:0000256" key="7">
    <source>
        <dbReference type="SAM" id="MobiDB-lite"/>
    </source>
</evidence>
<dbReference type="GO" id="GO:0022857">
    <property type="term" value="F:transmembrane transporter activity"/>
    <property type="evidence" value="ECO:0007669"/>
    <property type="project" value="InterPro"/>
</dbReference>
<comment type="similarity">
    <text evidence="2">Belongs to the SLC35F solute transporter family.</text>
</comment>
<dbReference type="GO" id="GO:0016020">
    <property type="term" value="C:membrane"/>
    <property type="evidence" value="ECO:0007669"/>
    <property type="project" value="UniProtKB-SubCell"/>
</dbReference>
<comment type="caution">
    <text evidence="9">The sequence shown here is derived from an EMBL/GenBank/DDBJ whole genome shotgun (WGS) entry which is preliminary data.</text>
</comment>
<dbReference type="Pfam" id="PF06027">
    <property type="entry name" value="SLC35F"/>
    <property type="match status" value="1"/>
</dbReference>
<dbReference type="PANTHER" id="PTHR14233">
    <property type="entry name" value="DUF914-RELATED"/>
    <property type="match status" value="1"/>
</dbReference>
<dbReference type="AlphaFoldDB" id="A0AAV5A9W2"/>
<feature type="compositionally biased region" description="Basic and acidic residues" evidence="7">
    <location>
        <begin position="188"/>
        <end position="199"/>
    </location>
</feature>
<evidence type="ECO:0000256" key="8">
    <source>
        <dbReference type="SAM" id="Phobius"/>
    </source>
</evidence>
<proteinExistence type="inferred from homology"/>
<keyword evidence="5 8" id="KW-1133">Transmembrane helix</keyword>